<feature type="domain" description="HTH lysR-type" evidence="1">
    <location>
        <begin position="11"/>
        <end position="33"/>
    </location>
</feature>
<organism evidence="2">
    <name type="scientific">Salmonella enterica</name>
    <name type="common">Salmonella choleraesuis</name>
    <dbReference type="NCBI Taxonomy" id="28901"/>
    <lineage>
        <taxon>Bacteria</taxon>
        <taxon>Pseudomonadati</taxon>
        <taxon>Pseudomonadota</taxon>
        <taxon>Gammaproteobacteria</taxon>
        <taxon>Enterobacterales</taxon>
        <taxon>Enterobacteriaceae</taxon>
        <taxon>Salmonella</taxon>
    </lineage>
</organism>
<dbReference type="InterPro" id="IPR000847">
    <property type="entry name" value="LysR_HTH_N"/>
</dbReference>
<protein>
    <submittedName>
        <fullName evidence="2">LysR family transcriptional regulator</fullName>
    </submittedName>
</protein>
<comment type="caution">
    <text evidence="2">The sequence shown here is derived from an EMBL/GenBank/DDBJ whole genome shotgun (WGS) entry which is preliminary data.</text>
</comment>
<evidence type="ECO:0000313" key="2">
    <source>
        <dbReference type="EMBL" id="HAG2972710.1"/>
    </source>
</evidence>
<dbReference type="GO" id="GO:0003700">
    <property type="term" value="F:DNA-binding transcription factor activity"/>
    <property type="evidence" value="ECO:0007669"/>
    <property type="project" value="InterPro"/>
</dbReference>
<name>A0A761DYL1_SALER</name>
<dbReference type="PROSITE" id="PS50931">
    <property type="entry name" value="HTH_LYSR"/>
    <property type="match status" value="1"/>
</dbReference>
<gene>
    <name evidence="2" type="ORF">G8124_004921</name>
</gene>
<reference evidence="2" key="2">
    <citation type="submission" date="2020-02" db="EMBL/GenBank/DDBJ databases">
        <authorList>
            <consortium name="NCBI Pathogen Detection Project"/>
        </authorList>
    </citation>
    <scope>NUCLEOTIDE SEQUENCE</scope>
    <source>
        <strain evidence="2">MA.JE_S09-002300</strain>
    </source>
</reference>
<sequence length="33" mass="3736">MEKNGLFSQRIRLRHLHTFVAVAQQGTLGRAAE</sequence>
<accession>A0A761DYL1</accession>
<dbReference type="AlphaFoldDB" id="A0A761DYL1"/>
<dbReference type="EMBL" id="DAAXXK010000049">
    <property type="protein sequence ID" value="HAG2972710.1"/>
    <property type="molecule type" value="Genomic_DNA"/>
</dbReference>
<reference evidence="2" key="1">
    <citation type="journal article" date="2018" name="Genome Biol.">
        <title>SKESA: strategic k-mer extension for scrupulous assemblies.</title>
        <authorList>
            <person name="Souvorov A."/>
            <person name="Agarwala R."/>
            <person name="Lipman D.J."/>
        </authorList>
    </citation>
    <scope>NUCLEOTIDE SEQUENCE</scope>
    <source>
        <strain evidence="2">MA.JE_S09-002300</strain>
    </source>
</reference>
<evidence type="ECO:0000259" key="1">
    <source>
        <dbReference type="PROSITE" id="PS50931"/>
    </source>
</evidence>
<feature type="non-terminal residue" evidence="2">
    <location>
        <position position="33"/>
    </location>
</feature>
<proteinExistence type="predicted"/>